<dbReference type="Gene3D" id="1.25.40.20">
    <property type="entry name" value="Ankyrin repeat-containing domain"/>
    <property type="match status" value="1"/>
</dbReference>
<feature type="region of interest" description="Disordered" evidence="1">
    <location>
        <begin position="67"/>
        <end position="91"/>
    </location>
</feature>
<feature type="compositionally biased region" description="Basic and acidic residues" evidence="1">
    <location>
        <begin position="70"/>
        <end position="91"/>
    </location>
</feature>
<evidence type="ECO:0000313" key="3">
    <source>
        <dbReference type="EMBL" id="KAG9241777.1"/>
    </source>
</evidence>
<evidence type="ECO:0000256" key="2">
    <source>
        <dbReference type="SAM" id="SignalP"/>
    </source>
</evidence>
<feature type="chain" id="PRO_5040472511" evidence="2">
    <location>
        <begin position="21"/>
        <end position="521"/>
    </location>
</feature>
<reference evidence="3" key="1">
    <citation type="journal article" date="2021" name="IMA Fungus">
        <title>Genomic characterization of three marine fungi, including Emericellopsis atlantica sp. nov. with signatures of a generalist lifestyle and marine biomass degradation.</title>
        <authorList>
            <person name="Hagestad O.C."/>
            <person name="Hou L."/>
            <person name="Andersen J.H."/>
            <person name="Hansen E.H."/>
            <person name="Altermark B."/>
            <person name="Li C."/>
            <person name="Kuhnert E."/>
            <person name="Cox R.J."/>
            <person name="Crous P.W."/>
            <person name="Spatafora J.W."/>
            <person name="Lail K."/>
            <person name="Amirebrahimi M."/>
            <person name="Lipzen A."/>
            <person name="Pangilinan J."/>
            <person name="Andreopoulos W."/>
            <person name="Hayes R.D."/>
            <person name="Ng V."/>
            <person name="Grigoriev I.V."/>
            <person name="Jackson S.A."/>
            <person name="Sutton T.D.S."/>
            <person name="Dobson A.D.W."/>
            <person name="Rama T."/>
        </authorList>
    </citation>
    <scope>NUCLEOTIDE SEQUENCE</scope>
    <source>
        <strain evidence="3">TRa3180A</strain>
    </source>
</reference>
<keyword evidence="2" id="KW-0732">Signal</keyword>
<protein>
    <submittedName>
        <fullName evidence="3">Uncharacterized protein</fullName>
    </submittedName>
</protein>
<gene>
    <name evidence="3" type="ORF">BJ878DRAFT_544895</name>
</gene>
<dbReference type="Proteomes" id="UP000887226">
    <property type="component" value="Unassembled WGS sequence"/>
</dbReference>
<organism evidence="3 4">
    <name type="scientific">Calycina marina</name>
    <dbReference type="NCBI Taxonomy" id="1763456"/>
    <lineage>
        <taxon>Eukaryota</taxon>
        <taxon>Fungi</taxon>
        <taxon>Dikarya</taxon>
        <taxon>Ascomycota</taxon>
        <taxon>Pezizomycotina</taxon>
        <taxon>Leotiomycetes</taxon>
        <taxon>Helotiales</taxon>
        <taxon>Pezizellaceae</taxon>
        <taxon>Calycina</taxon>
    </lineage>
</organism>
<dbReference type="AlphaFoldDB" id="A0A9P7YY04"/>
<feature type="signal peptide" evidence="2">
    <location>
        <begin position="1"/>
        <end position="20"/>
    </location>
</feature>
<dbReference type="OrthoDB" id="194358at2759"/>
<accession>A0A9P7YY04</accession>
<dbReference type="EMBL" id="MU254157">
    <property type="protein sequence ID" value="KAG9241777.1"/>
    <property type="molecule type" value="Genomic_DNA"/>
</dbReference>
<comment type="caution">
    <text evidence="3">The sequence shown here is derived from an EMBL/GenBank/DDBJ whole genome shotgun (WGS) entry which is preliminary data.</text>
</comment>
<evidence type="ECO:0000313" key="4">
    <source>
        <dbReference type="Proteomes" id="UP000887226"/>
    </source>
</evidence>
<evidence type="ECO:0000256" key="1">
    <source>
        <dbReference type="SAM" id="MobiDB-lite"/>
    </source>
</evidence>
<proteinExistence type="predicted"/>
<name>A0A9P7YY04_9HELO</name>
<sequence length="521" mass="56307">MHISSLTSIIVLGLAAVSSSLVIERENHNDLVARENSDAISAQDPLSIGARAAPVCKKKGTALTIPKLKTKSESRSSSEEPAKKVHRFLDNGNRSLDKRATQLFEMNRGPRMGYLNEPQPLKTKGLMGCSVVIIASTTHVFATHCSRGKGTFDQQNIMGPDYVEPEYVAAAAINEILDLYAPHKVAAGNRVKAMLITADQPYTDNVAAQMQADLIKGGISDVKWYRYNAMAISEMPETEREAAGALTVNAAGAVVSPTPPTAADAEEDIKLSRIRFRHLSALNAQSAIEDLLQQWEHPTSPTNFKSCGAIAAAITNGLKQLLKYFVDSGFSLLETEADNVACEYAVRTGDLEILEIFSRVLSNTDIVLWFLNQGADPNAWCHYALSAVTSTAREGTLSTLKLLVSHGGTITSTDAVTQAVVGDVIGFPDRLEMVDDLVDLDAPIDAYRFCYTGSNAPSLIHIFWGGDRIVACGDRRKKEMVELLLGCGADKTKRGGFRTKEKTAFEIAEAAGLSESGTRVI</sequence>
<dbReference type="SUPFAM" id="SSF48403">
    <property type="entry name" value="Ankyrin repeat"/>
    <property type="match status" value="1"/>
</dbReference>
<keyword evidence="4" id="KW-1185">Reference proteome</keyword>
<dbReference type="InterPro" id="IPR036770">
    <property type="entry name" value="Ankyrin_rpt-contain_sf"/>
</dbReference>